<evidence type="ECO:0000256" key="2">
    <source>
        <dbReference type="RuleBase" id="RU003749"/>
    </source>
</evidence>
<dbReference type="Gene3D" id="3.30.750.24">
    <property type="entry name" value="STAS domain"/>
    <property type="match status" value="1"/>
</dbReference>
<dbReference type="InterPro" id="IPR003658">
    <property type="entry name" value="Anti-sigma_ant"/>
</dbReference>
<evidence type="ECO:0000256" key="1">
    <source>
        <dbReference type="ARBA" id="ARBA00009013"/>
    </source>
</evidence>
<comment type="similarity">
    <text evidence="1 2">Belongs to the anti-sigma-factor antagonist family.</text>
</comment>
<dbReference type="NCBIfam" id="TIGR00377">
    <property type="entry name" value="ant_ant_sig"/>
    <property type="match status" value="1"/>
</dbReference>
<dbReference type="InterPro" id="IPR036513">
    <property type="entry name" value="STAS_dom_sf"/>
</dbReference>
<evidence type="ECO:0000259" key="3">
    <source>
        <dbReference type="PROSITE" id="PS50801"/>
    </source>
</evidence>
<dbReference type="RefSeq" id="WP_166173119.1">
    <property type="nucleotide sequence ID" value="NZ_CP045119.1"/>
</dbReference>
<name>A0A6G8Q537_9ACTN</name>
<organism evidence="4 5">
    <name type="scientific">Rubrobacter tropicus</name>
    <dbReference type="NCBI Taxonomy" id="2653851"/>
    <lineage>
        <taxon>Bacteria</taxon>
        <taxon>Bacillati</taxon>
        <taxon>Actinomycetota</taxon>
        <taxon>Rubrobacteria</taxon>
        <taxon>Rubrobacterales</taxon>
        <taxon>Rubrobacteraceae</taxon>
        <taxon>Rubrobacter</taxon>
    </lineage>
</organism>
<reference evidence="4 5" key="1">
    <citation type="submission" date="2019-10" db="EMBL/GenBank/DDBJ databases">
        <title>Rubrobacter sp nov SCSIO 52090 isolated from a deep-sea sediment in the South China Sea.</title>
        <authorList>
            <person name="Chen R.W."/>
        </authorList>
    </citation>
    <scope>NUCLEOTIDE SEQUENCE [LARGE SCALE GENOMIC DNA]</scope>
    <source>
        <strain evidence="4 5">SCSIO 52909</strain>
    </source>
</reference>
<proteinExistence type="inferred from homology"/>
<dbReference type="AlphaFoldDB" id="A0A6G8Q537"/>
<dbReference type="Proteomes" id="UP000501452">
    <property type="component" value="Chromosome"/>
</dbReference>
<dbReference type="GO" id="GO:0043856">
    <property type="term" value="F:anti-sigma factor antagonist activity"/>
    <property type="evidence" value="ECO:0007669"/>
    <property type="project" value="InterPro"/>
</dbReference>
<dbReference type="Pfam" id="PF01740">
    <property type="entry name" value="STAS"/>
    <property type="match status" value="1"/>
</dbReference>
<dbReference type="SUPFAM" id="SSF52091">
    <property type="entry name" value="SpoIIaa-like"/>
    <property type="match status" value="1"/>
</dbReference>
<accession>A0A6G8Q537</accession>
<keyword evidence="5" id="KW-1185">Reference proteome</keyword>
<dbReference type="CDD" id="cd07043">
    <property type="entry name" value="STAS_anti-anti-sigma_factors"/>
    <property type="match status" value="1"/>
</dbReference>
<evidence type="ECO:0000313" key="5">
    <source>
        <dbReference type="Proteomes" id="UP000501452"/>
    </source>
</evidence>
<sequence length="118" mass="12480">MGGIATDFEVSIDEHADDYSVVAVRGEMDLHTSPKVQGAIERASESNGVDAVVVDMSGVAFMDSTALSALVRSKDALGKRDVALRLAAPSDAVARIFSVTGFHDFFEVFDSREAAITA</sequence>
<feature type="domain" description="STAS" evidence="3">
    <location>
        <begin position="17"/>
        <end position="118"/>
    </location>
</feature>
<evidence type="ECO:0000313" key="4">
    <source>
        <dbReference type="EMBL" id="QIN81591.1"/>
    </source>
</evidence>
<dbReference type="InterPro" id="IPR002645">
    <property type="entry name" value="STAS_dom"/>
</dbReference>
<dbReference type="PROSITE" id="PS50801">
    <property type="entry name" value="STAS"/>
    <property type="match status" value="1"/>
</dbReference>
<dbReference type="PANTHER" id="PTHR33495:SF2">
    <property type="entry name" value="ANTI-SIGMA FACTOR ANTAGONIST TM_1081-RELATED"/>
    <property type="match status" value="1"/>
</dbReference>
<dbReference type="EMBL" id="CP045119">
    <property type="protein sequence ID" value="QIN81591.1"/>
    <property type="molecule type" value="Genomic_DNA"/>
</dbReference>
<dbReference type="KEGG" id="rub:GBA63_02325"/>
<protein>
    <recommendedName>
        <fullName evidence="2">Anti-sigma factor antagonist</fullName>
    </recommendedName>
</protein>
<dbReference type="PANTHER" id="PTHR33495">
    <property type="entry name" value="ANTI-SIGMA FACTOR ANTAGONIST TM_1081-RELATED-RELATED"/>
    <property type="match status" value="1"/>
</dbReference>
<gene>
    <name evidence="4" type="ORF">GBA63_02325</name>
</gene>